<evidence type="ECO:0000256" key="2">
    <source>
        <dbReference type="SAM" id="Phobius"/>
    </source>
</evidence>
<dbReference type="EMBL" id="BAABLX010000063">
    <property type="protein sequence ID" value="GAA4954728.1"/>
    <property type="molecule type" value="Genomic_DNA"/>
</dbReference>
<accession>A0AAV3U7N7</accession>
<reference evidence="4" key="1">
    <citation type="journal article" date="2019" name="Int. J. Syst. Evol. Microbiol.">
        <title>The Global Catalogue of Microorganisms (GCM) 10K type strain sequencing project: providing services to taxonomists for standard genome sequencing and annotation.</title>
        <authorList>
            <consortium name="The Broad Institute Genomics Platform"/>
            <consortium name="The Broad Institute Genome Sequencing Center for Infectious Disease"/>
            <person name="Wu L."/>
            <person name="Ma J."/>
        </authorList>
    </citation>
    <scope>NUCLEOTIDE SEQUENCE [LARGE SCALE GENOMIC DNA]</scope>
    <source>
        <strain evidence="4">JCM 19134</strain>
    </source>
</reference>
<evidence type="ECO:0008006" key="5">
    <source>
        <dbReference type="Google" id="ProtNLM"/>
    </source>
</evidence>
<evidence type="ECO:0000256" key="1">
    <source>
        <dbReference type="SAM" id="MobiDB-lite"/>
    </source>
</evidence>
<comment type="caution">
    <text evidence="3">The sequence shown here is derived from an EMBL/GenBank/DDBJ whole genome shotgun (WGS) entry which is preliminary data.</text>
</comment>
<protein>
    <recommendedName>
        <fullName evidence="5">LysM domain-containing protein</fullName>
    </recommendedName>
</protein>
<keyword evidence="2" id="KW-0472">Membrane</keyword>
<dbReference type="RefSeq" id="WP_345426317.1">
    <property type="nucleotide sequence ID" value="NZ_AP031496.1"/>
</dbReference>
<dbReference type="Proteomes" id="UP001409585">
    <property type="component" value="Unassembled WGS sequence"/>
</dbReference>
<keyword evidence="2" id="KW-0812">Transmembrane</keyword>
<feature type="region of interest" description="Disordered" evidence="1">
    <location>
        <begin position="80"/>
        <end position="121"/>
    </location>
</feature>
<feature type="compositionally biased region" description="Polar residues" evidence="1">
    <location>
        <begin position="92"/>
        <end position="106"/>
    </location>
</feature>
<dbReference type="InterPro" id="IPR036779">
    <property type="entry name" value="LysM_dom_sf"/>
</dbReference>
<dbReference type="AlphaFoldDB" id="A0AAV3U7N7"/>
<dbReference type="Gene3D" id="3.10.350.10">
    <property type="entry name" value="LysM domain"/>
    <property type="match status" value="1"/>
</dbReference>
<keyword evidence="2" id="KW-1133">Transmembrane helix</keyword>
<feature type="transmembrane region" description="Helical" evidence="2">
    <location>
        <begin position="278"/>
        <end position="298"/>
    </location>
</feature>
<evidence type="ECO:0000313" key="4">
    <source>
        <dbReference type="Proteomes" id="UP001409585"/>
    </source>
</evidence>
<evidence type="ECO:0000313" key="3">
    <source>
        <dbReference type="EMBL" id="GAA4954728.1"/>
    </source>
</evidence>
<keyword evidence="4" id="KW-1185">Reference proteome</keyword>
<gene>
    <name evidence="3" type="ORF">GCM10025791_38550</name>
</gene>
<sequence length="367" mass="39157">MPEQLYTIAPKDCLWNLCQRFYHKATLWPLLFAYNNRPDAVRRTGTVILDPDLILVGQKLIIPDVSALKGNAEQIKRKIGQQREDFQRKGPAQQTQIRRLRQSQPPSGRGSEPMGRSPAKPLAKPAFVVDLGESTIPPVKGTGFTVNLKLSGQLLVQSTQSVVGGLSVENLNRVKFRAKNEAETVAGKLLQDIKINFDPKNKKLNLSCGLTTQTNMPNAPEVSLVAGVNAAGLPTLTGSVTYKMVKGTYQQMLLASEEVTFSLEIIGEQKDPGREMDWATALGIAGVVVLAAGAVVIVVGTLAEDVVTLGAGIADDPASFAIAGGMLAASGKLLATHLPKLSPRMATALGLTVAAPMTTADKTITEE</sequence>
<organism evidence="3 4">
    <name type="scientific">Halioxenophilus aromaticivorans</name>
    <dbReference type="NCBI Taxonomy" id="1306992"/>
    <lineage>
        <taxon>Bacteria</taxon>
        <taxon>Pseudomonadati</taxon>
        <taxon>Pseudomonadota</taxon>
        <taxon>Gammaproteobacteria</taxon>
        <taxon>Alteromonadales</taxon>
        <taxon>Alteromonadaceae</taxon>
        <taxon>Halioxenophilus</taxon>
    </lineage>
</organism>
<proteinExistence type="predicted"/>
<name>A0AAV3U7N7_9ALTE</name>